<dbReference type="Gene3D" id="3.40.50.1970">
    <property type="match status" value="1"/>
</dbReference>
<dbReference type="RefSeq" id="WP_379874326.1">
    <property type="nucleotide sequence ID" value="NZ_JBHUIP010000001.1"/>
</dbReference>
<dbReference type="Pfam" id="PF24621">
    <property type="entry name" value="DHQS_C"/>
    <property type="match status" value="1"/>
</dbReference>
<evidence type="ECO:0000256" key="6">
    <source>
        <dbReference type="ARBA" id="ARBA00005412"/>
    </source>
</evidence>
<evidence type="ECO:0000256" key="16">
    <source>
        <dbReference type="ARBA" id="ARBA00023239"/>
    </source>
</evidence>
<accession>A0ABW5DLR7</accession>
<evidence type="ECO:0000256" key="18">
    <source>
        <dbReference type="HAMAP-Rule" id="MF_00110"/>
    </source>
</evidence>
<dbReference type="PANTHER" id="PTHR43622:SF7">
    <property type="entry name" value="3-DEHYDROQUINATE SYNTHASE, CHLOROPLASTIC"/>
    <property type="match status" value="1"/>
</dbReference>
<evidence type="ECO:0000256" key="9">
    <source>
        <dbReference type="ARBA" id="ARBA00022490"/>
    </source>
</evidence>
<organism evidence="21 22">
    <name type="scientific">Lacibacterium aquatile</name>
    <dbReference type="NCBI Taxonomy" id="1168082"/>
    <lineage>
        <taxon>Bacteria</taxon>
        <taxon>Pseudomonadati</taxon>
        <taxon>Pseudomonadota</taxon>
        <taxon>Alphaproteobacteria</taxon>
        <taxon>Rhodospirillales</taxon>
        <taxon>Rhodospirillaceae</taxon>
    </lineage>
</organism>
<dbReference type="PANTHER" id="PTHR43622">
    <property type="entry name" value="3-DEHYDROQUINATE SYNTHASE"/>
    <property type="match status" value="1"/>
</dbReference>
<evidence type="ECO:0000256" key="2">
    <source>
        <dbReference type="ARBA" id="ARBA00001911"/>
    </source>
</evidence>
<dbReference type="EMBL" id="JBHUIP010000001">
    <property type="protein sequence ID" value="MFD2261480.1"/>
    <property type="molecule type" value="Genomic_DNA"/>
</dbReference>
<comment type="function">
    <text evidence="3 18">Catalyzes the conversion of 3-deoxy-D-arabino-heptulosonate 7-phosphate (DAHP) to dehydroquinate (DHQ).</text>
</comment>
<dbReference type="InterPro" id="IPR050071">
    <property type="entry name" value="Dehydroquinate_synthase"/>
</dbReference>
<keyword evidence="9 18" id="KW-0963">Cytoplasm</keyword>
<evidence type="ECO:0000256" key="3">
    <source>
        <dbReference type="ARBA" id="ARBA00003485"/>
    </source>
</evidence>
<evidence type="ECO:0000313" key="22">
    <source>
        <dbReference type="Proteomes" id="UP001597295"/>
    </source>
</evidence>
<feature type="binding site" evidence="18">
    <location>
        <position position="148"/>
    </location>
    <ligand>
        <name>NAD(+)</name>
        <dbReference type="ChEBI" id="CHEBI:57540"/>
    </ligand>
</feature>
<sequence>MNIRTKVPVELGSRGYEIIIGDGLLEAAGELLAPVLGKRKRVVIVTDSAVAAAGHLKRLEEGLAKTGVSAGSVTVPSGEKSKSWPQLAEVCDQLLAMKVDRGTLLIALGGGVVGDLAGFAASIVMRGIDFVQVPTTLLSQVDSSVGGKTGINTVAGKNMVGSFYQPRMVLADLDCLATLSARELRSGYAEIAKHAAISDAPFFGWLEDNGGLVVTGDRDAQAVAIEHSCRTKAAIVAEDEREGGRRALLNFGHTFGHALEAETGFGEKLLHGEAVAVGMVQAMDLSVRLGLAPRSDASRLASHLRAVGLPFSTTVIQNAPFDEDRLLAHMAHDKKASDGRLTFVVSHGLGSAAVLNDVPADQVRPSLGI</sequence>
<keyword evidence="15 18" id="KW-0057">Aromatic amino acid biosynthesis</keyword>
<feature type="binding site" evidence="18">
    <location>
        <position position="157"/>
    </location>
    <ligand>
        <name>NAD(+)</name>
        <dbReference type="ChEBI" id="CHEBI:57540"/>
    </ligand>
</feature>
<dbReference type="NCBIfam" id="TIGR01357">
    <property type="entry name" value="aroB"/>
    <property type="match status" value="1"/>
</dbReference>
<dbReference type="HAMAP" id="MF_00110">
    <property type="entry name" value="DHQ_synthase"/>
    <property type="match status" value="1"/>
</dbReference>
<evidence type="ECO:0000256" key="15">
    <source>
        <dbReference type="ARBA" id="ARBA00023141"/>
    </source>
</evidence>
<feature type="binding site" evidence="18">
    <location>
        <begin position="175"/>
        <end position="178"/>
    </location>
    <ligand>
        <name>NAD(+)</name>
        <dbReference type="ChEBI" id="CHEBI:57540"/>
    </ligand>
</feature>
<comment type="pathway">
    <text evidence="5 18">Metabolic intermediate biosynthesis; chorismate biosynthesis; chorismate from D-erythrose 4-phosphate and phosphoenolpyruvate: step 2/7.</text>
</comment>
<keyword evidence="10 18" id="KW-0028">Amino-acid biosynthesis</keyword>
<evidence type="ECO:0000256" key="8">
    <source>
        <dbReference type="ARBA" id="ARBA00017684"/>
    </source>
</evidence>
<feature type="domain" description="3-dehydroquinate synthase C-terminal" evidence="20">
    <location>
        <begin position="187"/>
        <end position="336"/>
    </location>
</feature>
<evidence type="ECO:0000259" key="19">
    <source>
        <dbReference type="Pfam" id="PF01761"/>
    </source>
</evidence>
<comment type="caution">
    <text evidence="21">The sequence shown here is derived from an EMBL/GenBank/DDBJ whole genome shotgun (WGS) entry which is preliminary data.</text>
</comment>
<dbReference type="InterPro" id="IPR016037">
    <property type="entry name" value="DHQ_synth_AroB"/>
</dbReference>
<keyword evidence="12 18" id="KW-0547">Nucleotide-binding</keyword>
<feature type="binding site" evidence="18">
    <location>
        <position position="253"/>
    </location>
    <ligand>
        <name>Zn(2+)</name>
        <dbReference type="ChEBI" id="CHEBI:29105"/>
    </ligand>
</feature>
<dbReference type="InterPro" id="IPR030963">
    <property type="entry name" value="DHQ_synth_fam"/>
</dbReference>
<comment type="catalytic activity">
    <reaction evidence="1 18">
        <text>7-phospho-2-dehydro-3-deoxy-D-arabino-heptonate = 3-dehydroquinate + phosphate</text>
        <dbReference type="Rhea" id="RHEA:21968"/>
        <dbReference type="ChEBI" id="CHEBI:32364"/>
        <dbReference type="ChEBI" id="CHEBI:43474"/>
        <dbReference type="ChEBI" id="CHEBI:58394"/>
        <dbReference type="EC" id="4.2.3.4"/>
    </reaction>
</comment>
<comment type="cofactor">
    <cofactor evidence="18">
        <name>Co(2+)</name>
        <dbReference type="ChEBI" id="CHEBI:48828"/>
    </cofactor>
    <cofactor evidence="18">
        <name>Zn(2+)</name>
        <dbReference type="ChEBI" id="CHEBI:29105"/>
    </cofactor>
    <text evidence="18">Binds 1 divalent metal cation per subunit. Can use either Co(2+) or Zn(2+).</text>
</comment>
<evidence type="ECO:0000256" key="12">
    <source>
        <dbReference type="ARBA" id="ARBA00022741"/>
    </source>
</evidence>
<keyword evidence="22" id="KW-1185">Reference proteome</keyword>
<feature type="binding site" evidence="18">
    <location>
        <begin position="135"/>
        <end position="136"/>
    </location>
    <ligand>
        <name>NAD(+)</name>
        <dbReference type="ChEBI" id="CHEBI:57540"/>
    </ligand>
</feature>
<feature type="domain" description="3-dehydroquinate synthase N-terminal" evidence="19">
    <location>
        <begin position="73"/>
        <end position="185"/>
    </location>
</feature>
<dbReference type="EC" id="4.2.3.4" evidence="7 18"/>
<evidence type="ECO:0000256" key="17">
    <source>
        <dbReference type="ARBA" id="ARBA00023285"/>
    </source>
</evidence>
<feature type="binding site" evidence="18">
    <location>
        <position position="190"/>
    </location>
    <ligand>
        <name>Zn(2+)</name>
        <dbReference type="ChEBI" id="CHEBI:29105"/>
    </ligand>
</feature>
<gene>
    <name evidence="18 21" type="primary">aroB</name>
    <name evidence="21" type="ORF">ACFSM5_01180</name>
</gene>
<dbReference type="InterPro" id="IPR030960">
    <property type="entry name" value="DHQS/DOIS_N"/>
</dbReference>
<evidence type="ECO:0000259" key="20">
    <source>
        <dbReference type="Pfam" id="PF24621"/>
    </source>
</evidence>
<evidence type="ECO:0000256" key="1">
    <source>
        <dbReference type="ARBA" id="ARBA00001393"/>
    </source>
</evidence>
<dbReference type="CDD" id="cd08195">
    <property type="entry name" value="DHQS"/>
    <property type="match status" value="1"/>
</dbReference>
<evidence type="ECO:0000256" key="5">
    <source>
        <dbReference type="ARBA" id="ARBA00004661"/>
    </source>
</evidence>
<dbReference type="SUPFAM" id="SSF56796">
    <property type="entry name" value="Dehydroquinate synthase-like"/>
    <property type="match status" value="1"/>
</dbReference>
<dbReference type="PIRSF" id="PIRSF001455">
    <property type="entry name" value="DHQ_synth"/>
    <property type="match status" value="1"/>
</dbReference>
<dbReference type="Gene3D" id="1.20.1090.10">
    <property type="entry name" value="Dehydroquinate synthase-like - alpha domain"/>
    <property type="match status" value="1"/>
</dbReference>
<proteinExistence type="inferred from homology"/>
<feature type="binding site" evidence="18">
    <location>
        <begin position="77"/>
        <end position="82"/>
    </location>
    <ligand>
        <name>NAD(+)</name>
        <dbReference type="ChEBI" id="CHEBI:57540"/>
    </ligand>
</feature>
<dbReference type="Pfam" id="PF01761">
    <property type="entry name" value="DHQ_synthase"/>
    <property type="match status" value="1"/>
</dbReference>
<keyword evidence="14 18" id="KW-0520">NAD</keyword>
<evidence type="ECO:0000256" key="10">
    <source>
        <dbReference type="ARBA" id="ARBA00022605"/>
    </source>
</evidence>
<evidence type="ECO:0000313" key="21">
    <source>
        <dbReference type="EMBL" id="MFD2261480.1"/>
    </source>
</evidence>
<dbReference type="InterPro" id="IPR056179">
    <property type="entry name" value="DHQS_C"/>
</dbReference>
<dbReference type="GO" id="GO:0003856">
    <property type="term" value="F:3-dehydroquinate synthase activity"/>
    <property type="evidence" value="ECO:0007669"/>
    <property type="project" value="UniProtKB-EC"/>
</dbReference>
<comment type="cofactor">
    <cofactor evidence="2 18">
        <name>NAD(+)</name>
        <dbReference type="ChEBI" id="CHEBI:57540"/>
    </cofactor>
</comment>
<keyword evidence="17 18" id="KW-0170">Cobalt</keyword>
<name>A0ABW5DLR7_9PROT</name>
<evidence type="ECO:0000256" key="13">
    <source>
        <dbReference type="ARBA" id="ARBA00022833"/>
    </source>
</evidence>
<keyword evidence="13 18" id="KW-0862">Zinc</keyword>
<reference evidence="22" key="1">
    <citation type="journal article" date="2019" name="Int. J. Syst. Evol. Microbiol.">
        <title>The Global Catalogue of Microorganisms (GCM) 10K type strain sequencing project: providing services to taxonomists for standard genome sequencing and annotation.</title>
        <authorList>
            <consortium name="The Broad Institute Genomics Platform"/>
            <consortium name="The Broad Institute Genome Sequencing Center for Infectious Disease"/>
            <person name="Wu L."/>
            <person name="Ma J."/>
        </authorList>
    </citation>
    <scope>NUCLEOTIDE SEQUENCE [LARGE SCALE GENOMIC DNA]</scope>
    <source>
        <strain evidence="22">CGMCC 1.19062</strain>
    </source>
</reference>
<keyword evidence="11 18" id="KW-0479">Metal-binding</keyword>
<evidence type="ECO:0000256" key="11">
    <source>
        <dbReference type="ARBA" id="ARBA00022723"/>
    </source>
</evidence>
<comment type="similarity">
    <text evidence="6 18">Belongs to the sugar phosphate cyclases superfamily. Dehydroquinate synthase family.</text>
</comment>
<evidence type="ECO:0000256" key="14">
    <source>
        <dbReference type="ARBA" id="ARBA00023027"/>
    </source>
</evidence>
<evidence type="ECO:0000256" key="4">
    <source>
        <dbReference type="ARBA" id="ARBA00004496"/>
    </source>
</evidence>
<feature type="binding site" evidence="18">
    <location>
        <position position="271"/>
    </location>
    <ligand>
        <name>Zn(2+)</name>
        <dbReference type="ChEBI" id="CHEBI:29105"/>
    </ligand>
</feature>
<dbReference type="Proteomes" id="UP001597295">
    <property type="component" value="Unassembled WGS sequence"/>
</dbReference>
<evidence type="ECO:0000256" key="7">
    <source>
        <dbReference type="ARBA" id="ARBA00013031"/>
    </source>
</evidence>
<keyword evidence="16 18" id="KW-0456">Lyase</keyword>
<feature type="binding site" evidence="18">
    <location>
        <begin position="111"/>
        <end position="115"/>
    </location>
    <ligand>
        <name>NAD(+)</name>
        <dbReference type="ChEBI" id="CHEBI:57540"/>
    </ligand>
</feature>
<protein>
    <recommendedName>
        <fullName evidence="8 18">3-dehydroquinate synthase</fullName>
        <shortName evidence="18">DHQS</shortName>
        <ecNumber evidence="7 18">4.2.3.4</ecNumber>
    </recommendedName>
</protein>
<comment type="subcellular location">
    <subcellularLocation>
        <location evidence="4 18">Cytoplasm</location>
    </subcellularLocation>
</comment>